<dbReference type="eggNOG" id="ENOG502TMYF">
    <property type="taxonomic scope" value="Eukaryota"/>
</dbReference>
<protein>
    <submittedName>
        <fullName evidence="2">Uncharacterized protein</fullName>
    </submittedName>
</protein>
<proteinExistence type="predicted"/>
<accession>K6UV98</accession>
<dbReference type="VEuPathDB" id="PlasmoDB:PCYB_083560"/>
<keyword evidence="1" id="KW-0812">Transmembrane</keyword>
<dbReference type="GeneID" id="14692545"/>
<dbReference type="Proteomes" id="UP000006319">
    <property type="component" value="Chromosome 8"/>
</dbReference>
<dbReference type="EMBL" id="DF157100">
    <property type="protein sequence ID" value="GAB66195.1"/>
    <property type="molecule type" value="Genomic_DNA"/>
</dbReference>
<gene>
    <name evidence="2" type="ORF">PCYB_083560</name>
</gene>
<organism evidence="2 3">
    <name type="scientific">Plasmodium cynomolgi (strain B)</name>
    <dbReference type="NCBI Taxonomy" id="1120755"/>
    <lineage>
        <taxon>Eukaryota</taxon>
        <taxon>Sar</taxon>
        <taxon>Alveolata</taxon>
        <taxon>Apicomplexa</taxon>
        <taxon>Aconoidasida</taxon>
        <taxon>Haemosporida</taxon>
        <taxon>Plasmodiidae</taxon>
        <taxon>Plasmodium</taxon>
        <taxon>Plasmodium (Plasmodium)</taxon>
    </lineage>
</organism>
<feature type="transmembrane region" description="Helical" evidence="1">
    <location>
        <begin position="323"/>
        <end position="341"/>
    </location>
</feature>
<evidence type="ECO:0000313" key="3">
    <source>
        <dbReference type="Proteomes" id="UP000006319"/>
    </source>
</evidence>
<dbReference type="PhylomeDB" id="K6UV98"/>
<evidence type="ECO:0000313" key="2">
    <source>
        <dbReference type="EMBL" id="GAB66195.1"/>
    </source>
</evidence>
<evidence type="ECO:0000256" key="1">
    <source>
        <dbReference type="SAM" id="Phobius"/>
    </source>
</evidence>
<sequence length="352" mass="40689">MLESLCIDLINELFLTKYNFLLAMKLNSMLCAKCHCYAKKEVEKDVHEGESPSPAGSSTPVLHVQEKYNYANFCDLKRKEMRKKKIKKINFKMLRKYVGDLKERRGVDCLEGEKDQPPPLEKSRNKQKIDDRVRMLNDELSEYICKDFYTFVPLYNFEEEPLLSNKNRTNLLISKEKMKNISKNRKKIKGTLRGGYTKGPVLLSSKKLNTHYVNFLAKFRMLIKRVKQRNNGGDTIQGDDPKYTILKTLLYLKGGSVSSTTSCVSSRDGRGRELARGTTHRKDPSRDLLLLEGRSEGDHYELYKAISTIRFLRESLHILRMDVIYIFVFFASYVNGILARLQGGRSGAEVKW</sequence>
<reference evidence="2 3" key="1">
    <citation type="journal article" date="2012" name="Nat. Genet.">
        <title>Plasmodium cynomolgi genome sequences provide insight into Plasmodium vivax and the monkey malaria clade.</title>
        <authorList>
            <person name="Tachibana S."/>
            <person name="Sullivan S.A."/>
            <person name="Kawai S."/>
            <person name="Nakamura S."/>
            <person name="Kim H.R."/>
            <person name="Goto N."/>
            <person name="Arisue N."/>
            <person name="Palacpac N.M.Q."/>
            <person name="Honma H."/>
            <person name="Yagi M."/>
            <person name="Tougan T."/>
            <person name="Katakai Y."/>
            <person name="Kaneko O."/>
            <person name="Mita T."/>
            <person name="Kita K."/>
            <person name="Yasutomi Y."/>
            <person name="Sutton P.L."/>
            <person name="Shakhbatyan R."/>
            <person name="Horii T."/>
            <person name="Yasunaga T."/>
            <person name="Barnwell J.W."/>
            <person name="Escalante A.A."/>
            <person name="Carlton J.M."/>
            <person name="Tanabe K."/>
        </authorList>
    </citation>
    <scope>NUCLEOTIDE SEQUENCE [LARGE SCALE GENOMIC DNA]</scope>
    <source>
        <strain evidence="2 3">B</strain>
    </source>
</reference>
<keyword evidence="1" id="KW-0472">Membrane</keyword>
<name>K6UV98_PLACD</name>
<dbReference type="AlphaFoldDB" id="K6UV98"/>
<dbReference type="OrthoDB" id="372430at2759"/>
<dbReference type="OMA" id="KDEYYTH"/>
<dbReference type="KEGG" id="pcy:PCYB_083560"/>
<dbReference type="RefSeq" id="XP_004222142.1">
    <property type="nucleotide sequence ID" value="XM_004222094.1"/>
</dbReference>
<keyword evidence="1" id="KW-1133">Transmembrane helix</keyword>
<keyword evidence="3" id="KW-1185">Reference proteome</keyword>